<dbReference type="RefSeq" id="WP_162523099.1">
    <property type="nucleotide sequence ID" value="NZ_CP077610.1"/>
</dbReference>
<proteinExistence type="predicted"/>
<protein>
    <recommendedName>
        <fullName evidence="2">LITAF domain-containing protein</fullName>
    </recommendedName>
</protein>
<feature type="transmembrane region" description="Helical" evidence="1">
    <location>
        <begin position="22"/>
        <end position="41"/>
    </location>
</feature>
<organism evidence="3 4">
    <name type="scientific">Clostridium estertheticum</name>
    <dbReference type="NCBI Taxonomy" id="238834"/>
    <lineage>
        <taxon>Bacteria</taxon>
        <taxon>Bacillati</taxon>
        <taxon>Bacillota</taxon>
        <taxon>Clostridia</taxon>
        <taxon>Eubacteriales</taxon>
        <taxon>Clostridiaceae</taxon>
        <taxon>Clostridium</taxon>
    </lineage>
</organism>
<dbReference type="Pfam" id="PF10601">
    <property type="entry name" value="zf-LITAF-like"/>
    <property type="match status" value="1"/>
</dbReference>
<evidence type="ECO:0000256" key="1">
    <source>
        <dbReference type="SAM" id="Phobius"/>
    </source>
</evidence>
<keyword evidence="1" id="KW-0472">Membrane</keyword>
<evidence type="ECO:0000313" key="4">
    <source>
        <dbReference type="Proteomes" id="UP000342249"/>
    </source>
</evidence>
<evidence type="ECO:0000313" key="3">
    <source>
        <dbReference type="EMBL" id="MPQ61868.1"/>
    </source>
</evidence>
<evidence type="ECO:0000259" key="2">
    <source>
        <dbReference type="Pfam" id="PF10601"/>
    </source>
</evidence>
<dbReference type="AlphaFoldDB" id="A0A5N7IZJ6"/>
<feature type="domain" description="LITAF" evidence="2">
    <location>
        <begin position="1"/>
        <end position="60"/>
    </location>
</feature>
<dbReference type="Proteomes" id="UP000342249">
    <property type="component" value="Unassembled WGS sequence"/>
</dbReference>
<sequence length="61" mass="6340">MACPNCGSENIQVVSQSKGFGAGRGCCGFIIFGWVGLLCGLCGMGRSKIKRVCTNCGHVLN</sequence>
<keyword evidence="1" id="KW-0812">Transmembrane</keyword>
<accession>A0A5N7IZJ6</accession>
<keyword evidence="1" id="KW-1133">Transmembrane helix</keyword>
<dbReference type="EMBL" id="SPSF01000016">
    <property type="protein sequence ID" value="MPQ61868.1"/>
    <property type="molecule type" value="Genomic_DNA"/>
</dbReference>
<reference evidence="3 4" key="1">
    <citation type="journal article" date="2019" name="Lett. Appl. Microbiol.">
        <title>A case of 'blown pack' spoilage of vacuum-packaged pork likely associated with Clostridium estertheticum in Canada.</title>
        <authorList>
            <person name="Zhang P."/>
            <person name="Ward P."/>
            <person name="McMullen L.M."/>
            <person name="Yang X."/>
        </authorList>
    </citation>
    <scope>NUCLEOTIDE SEQUENCE [LARGE SCALE GENOMIC DNA]</scope>
    <source>
        <strain evidence="3 4">MA19</strain>
    </source>
</reference>
<gene>
    <name evidence="3" type="ORF">E4V82_07040</name>
</gene>
<comment type="caution">
    <text evidence="3">The sequence shown here is derived from an EMBL/GenBank/DDBJ whole genome shotgun (WGS) entry which is preliminary data.</text>
</comment>
<dbReference type="InterPro" id="IPR006629">
    <property type="entry name" value="LITAF"/>
</dbReference>
<name>A0A5N7IZJ6_9CLOT</name>